<protein>
    <submittedName>
        <fullName evidence="3">Phosphatase PAP2 family protein</fullName>
    </submittedName>
</protein>
<dbReference type="InterPro" id="IPR000326">
    <property type="entry name" value="PAP2/HPO"/>
</dbReference>
<dbReference type="EMBL" id="PFLF01000085">
    <property type="protein sequence ID" value="PIY68809.1"/>
    <property type="molecule type" value="Genomic_DNA"/>
</dbReference>
<dbReference type="PANTHER" id="PTHR14969:SF13">
    <property type="entry name" value="AT30094P"/>
    <property type="match status" value="1"/>
</dbReference>
<keyword evidence="1" id="KW-0812">Transmembrane</keyword>
<evidence type="ECO:0000313" key="4">
    <source>
        <dbReference type="Proteomes" id="UP000230108"/>
    </source>
</evidence>
<feature type="transmembrane region" description="Helical" evidence="1">
    <location>
        <begin position="129"/>
        <end position="147"/>
    </location>
</feature>
<accession>A0A2M7QC82</accession>
<evidence type="ECO:0000313" key="3">
    <source>
        <dbReference type="EMBL" id="PIY68809.1"/>
    </source>
</evidence>
<evidence type="ECO:0000259" key="2">
    <source>
        <dbReference type="SMART" id="SM00014"/>
    </source>
</evidence>
<dbReference type="SMART" id="SM00014">
    <property type="entry name" value="acidPPc"/>
    <property type="match status" value="1"/>
</dbReference>
<comment type="caution">
    <text evidence="3">The sequence shown here is derived from an EMBL/GenBank/DDBJ whole genome shotgun (WGS) entry which is preliminary data.</text>
</comment>
<keyword evidence="1" id="KW-1133">Transmembrane helix</keyword>
<dbReference type="AlphaFoldDB" id="A0A2M7QC82"/>
<evidence type="ECO:0000256" key="1">
    <source>
        <dbReference type="SAM" id="Phobius"/>
    </source>
</evidence>
<reference evidence="4" key="1">
    <citation type="submission" date="2017-09" db="EMBL/GenBank/DDBJ databases">
        <title>Depth-based differentiation of microbial function through sediment-hosted aquifers and enrichment of novel symbionts in the deep terrestrial subsurface.</title>
        <authorList>
            <person name="Probst A.J."/>
            <person name="Ladd B."/>
            <person name="Jarett J.K."/>
            <person name="Geller-Mcgrath D.E."/>
            <person name="Sieber C.M.K."/>
            <person name="Emerson J.B."/>
            <person name="Anantharaman K."/>
            <person name="Thomas B.C."/>
            <person name="Malmstrom R."/>
            <person name="Stieglmeier M."/>
            <person name="Klingl A."/>
            <person name="Woyke T."/>
            <person name="Ryan C.M."/>
            <person name="Banfield J.F."/>
        </authorList>
    </citation>
    <scope>NUCLEOTIDE SEQUENCE [LARGE SCALE GENOMIC DNA]</scope>
</reference>
<feature type="domain" description="Phosphatidic acid phosphatase type 2/haloperoxidase" evidence="2">
    <location>
        <begin position="60"/>
        <end position="168"/>
    </location>
</feature>
<sequence length="179" mass="20278">MRALIGFDRGVSSLWAAVIPHNALFDAIFSFFSLLGGSIYFWLIIVAVLFIFEEVRNHWFIIHFIFAFGSATLLTNEVLKNMVGRTRPFLEYGMQQKFCPSDFSFPSGHATSAFAAATILSAYDKKRAWIYYAGAVLISYSRIYLYCHYLLDVVAGALIGYLISSLVLKISFVKKKKVR</sequence>
<proteinExistence type="predicted"/>
<dbReference type="Gene3D" id="1.20.144.10">
    <property type="entry name" value="Phosphatidic acid phosphatase type 2/haloperoxidase"/>
    <property type="match status" value="2"/>
</dbReference>
<dbReference type="Proteomes" id="UP000230108">
    <property type="component" value="Unassembled WGS sequence"/>
</dbReference>
<dbReference type="InterPro" id="IPR036938">
    <property type="entry name" value="PAP2/HPO_sf"/>
</dbReference>
<feature type="transmembrane region" description="Helical" evidence="1">
    <location>
        <begin position="58"/>
        <end position="79"/>
    </location>
</feature>
<gene>
    <name evidence="3" type="ORF">COY90_03975</name>
</gene>
<keyword evidence="1" id="KW-0472">Membrane</keyword>
<dbReference type="PANTHER" id="PTHR14969">
    <property type="entry name" value="SPHINGOSINE-1-PHOSPHATE PHOSPHOHYDROLASE"/>
    <property type="match status" value="1"/>
</dbReference>
<name>A0A2M7QC82_9BACT</name>
<feature type="transmembrane region" description="Helical" evidence="1">
    <location>
        <begin position="28"/>
        <end position="52"/>
    </location>
</feature>
<dbReference type="Pfam" id="PF01569">
    <property type="entry name" value="PAP2"/>
    <property type="match status" value="1"/>
</dbReference>
<organism evidence="3 4">
    <name type="scientific">Candidatus Roizmanbacteria bacterium CG_4_10_14_0_8_um_filter_39_9</name>
    <dbReference type="NCBI Taxonomy" id="1974829"/>
    <lineage>
        <taxon>Bacteria</taxon>
        <taxon>Candidatus Roizmaniibacteriota</taxon>
    </lineage>
</organism>
<feature type="transmembrane region" description="Helical" evidence="1">
    <location>
        <begin position="153"/>
        <end position="172"/>
    </location>
</feature>
<dbReference type="SUPFAM" id="SSF48317">
    <property type="entry name" value="Acid phosphatase/Vanadium-dependent haloperoxidase"/>
    <property type="match status" value="1"/>
</dbReference>